<organism evidence="8 9">
    <name type="scientific">Meloidogyne graminicola</name>
    <dbReference type="NCBI Taxonomy" id="189291"/>
    <lineage>
        <taxon>Eukaryota</taxon>
        <taxon>Metazoa</taxon>
        <taxon>Ecdysozoa</taxon>
        <taxon>Nematoda</taxon>
        <taxon>Chromadorea</taxon>
        <taxon>Rhabditida</taxon>
        <taxon>Tylenchina</taxon>
        <taxon>Tylenchomorpha</taxon>
        <taxon>Tylenchoidea</taxon>
        <taxon>Meloidogynidae</taxon>
        <taxon>Meloidogyninae</taxon>
        <taxon>Meloidogyne</taxon>
    </lineage>
</organism>
<evidence type="ECO:0000313" key="8">
    <source>
        <dbReference type="EMBL" id="KAF7636182.1"/>
    </source>
</evidence>
<dbReference type="AlphaFoldDB" id="A0A8S9ZS07"/>
<dbReference type="InterPro" id="IPR006694">
    <property type="entry name" value="Fatty_acid_hydroxylase"/>
</dbReference>
<dbReference type="PANTHER" id="PTHR21624:SF4">
    <property type="entry name" value="ALKYLGLYCEROL MONOOXYGENASE"/>
    <property type="match status" value="1"/>
</dbReference>
<keyword evidence="3 6" id="KW-1133">Transmembrane helix</keyword>
<protein>
    <submittedName>
        <fullName evidence="8">Fatty acid hydroxylase domain-containing protein</fullName>
    </submittedName>
</protein>
<accession>A0A8S9ZS07</accession>
<evidence type="ECO:0000256" key="6">
    <source>
        <dbReference type="SAM" id="Phobius"/>
    </source>
</evidence>
<evidence type="ECO:0000313" key="9">
    <source>
        <dbReference type="Proteomes" id="UP000605970"/>
    </source>
</evidence>
<sequence>MNNSNNSSTNLYLFSTAEYYLNNISQLFPNTSLAVRLYQRLDLTNLRLIFYLTTPWESTFNNIEDVPNYNVQVSTWWITLIFIEFIILNITGHSDRFSLNDSITSVCAGMLSQCFKFGGRAIAIFGYIWVWNNLRIFELPLDITWIWVICLITQDFVYYLGHRAIHGIFWGLHTIHHSSQYFNLSTALRQAAIQDAGLAIYDILQAFFIPPPIFLVHRYFSEIFQFWMHTSLIGSLGPLGYILNTPSHHRVHHGRNPYCIDRNFGGVLIIWDRIFGTFESERLKDPPIYGLIKNENNFNQLFLQFHTLWELLFCKWREIDNENKIKIFPKFIDKLKAIYFPPGWYPGIKVKLFFHWFTLCESSYNVPEPEKPPIIYNPIIPRWLKFYILGHFLLLLCIFLHFEYDRLELDLIDFLLKIMLMFGAFFDLKKWAPLIELFRIFGVLIYYLFKIINEKNGFKLNRIFVASLFTFSGIFWLIYLFSQKLINWKKCKENKRKINILNKNKLNINKKDENKENIFVILNQLNKIIN</sequence>
<gene>
    <name evidence="8" type="ORF">Mgra_00004440</name>
</gene>
<proteinExistence type="predicted"/>
<feature type="transmembrane region" description="Helical" evidence="6">
    <location>
        <begin position="143"/>
        <end position="161"/>
    </location>
</feature>
<comment type="subcellular location">
    <subcellularLocation>
        <location evidence="1">Endomembrane system</location>
        <topology evidence="1">Multi-pass membrane protein</topology>
    </subcellularLocation>
</comment>
<feature type="transmembrane region" description="Helical" evidence="6">
    <location>
        <begin position="431"/>
        <end position="449"/>
    </location>
</feature>
<dbReference type="EMBL" id="JABEBT010000033">
    <property type="protein sequence ID" value="KAF7636182.1"/>
    <property type="molecule type" value="Genomic_DNA"/>
</dbReference>
<evidence type="ECO:0000259" key="7">
    <source>
        <dbReference type="Pfam" id="PF04116"/>
    </source>
</evidence>
<feature type="domain" description="Fatty acid hydroxylase" evidence="7">
    <location>
        <begin position="147"/>
        <end position="277"/>
    </location>
</feature>
<dbReference type="InterPro" id="IPR051689">
    <property type="entry name" value="Sterol_desaturase/TMEM195"/>
</dbReference>
<evidence type="ECO:0000256" key="3">
    <source>
        <dbReference type="ARBA" id="ARBA00022989"/>
    </source>
</evidence>
<dbReference type="PANTHER" id="PTHR21624">
    <property type="entry name" value="STEROL DESATURASE-RELATED PROTEIN"/>
    <property type="match status" value="1"/>
</dbReference>
<dbReference type="GO" id="GO:0006643">
    <property type="term" value="P:membrane lipid metabolic process"/>
    <property type="evidence" value="ECO:0007669"/>
    <property type="project" value="TreeGrafter"/>
</dbReference>
<reference evidence="8" key="1">
    <citation type="journal article" date="2020" name="Ecol. Evol.">
        <title>Genome structure and content of the rice root-knot nematode (Meloidogyne graminicola).</title>
        <authorList>
            <person name="Phan N.T."/>
            <person name="Danchin E.G.J."/>
            <person name="Klopp C."/>
            <person name="Perfus-Barbeoch L."/>
            <person name="Kozlowski D.K."/>
            <person name="Koutsovoulos G.D."/>
            <person name="Lopez-Roques C."/>
            <person name="Bouchez O."/>
            <person name="Zahm M."/>
            <person name="Besnard G."/>
            <person name="Bellafiore S."/>
        </authorList>
    </citation>
    <scope>NUCLEOTIDE SEQUENCE</scope>
    <source>
        <strain evidence="8">VN-18</strain>
    </source>
</reference>
<evidence type="ECO:0000256" key="2">
    <source>
        <dbReference type="ARBA" id="ARBA00022692"/>
    </source>
</evidence>
<dbReference type="GO" id="GO:0050479">
    <property type="term" value="F:glyceryl-ether monooxygenase activity"/>
    <property type="evidence" value="ECO:0007669"/>
    <property type="project" value="TreeGrafter"/>
</dbReference>
<feature type="transmembrane region" description="Helical" evidence="6">
    <location>
        <begin position="226"/>
        <end position="243"/>
    </location>
</feature>
<keyword evidence="9" id="KW-1185">Reference proteome</keyword>
<feature type="transmembrane region" description="Helical" evidence="6">
    <location>
        <begin position="384"/>
        <end position="402"/>
    </location>
</feature>
<keyword evidence="2 6" id="KW-0812">Transmembrane</keyword>
<evidence type="ECO:0000256" key="1">
    <source>
        <dbReference type="ARBA" id="ARBA00004127"/>
    </source>
</evidence>
<dbReference type="GO" id="GO:0016020">
    <property type="term" value="C:membrane"/>
    <property type="evidence" value="ECO:0007669"/>
    <property type="project" value="GOC"/>
</dbReference>
<evidence type="ECO:0000256" key="4">
    <source>
        <dbReference type="ARBA" id="ARBA00023002"/>
    </source>
</evidence>
<keyword evidence="4" id="KW-0560">Oxidoreductase</keyword>
<dbReference type="OrthoDB" id="6354873at2759"/>
<feature type="transmembrane region" description="Helical" evidence="6">
    <location>
        <begin position="74"/>
        <end position="91"/>
    </location>
</feature>
<feature type="transmembrane region" description="Helical" evidence="6">
    <location>
        <begin position="461"/>
        <end position="481"/>
    </location>
</feature>
<dbReference type="GO" id="GO:0005506">
    <property type="term" value="F:iron ion binding"/>
    <property type="evidence" value="ECO:0007669"/>
    <property type="project" value="InterPro"/>
</dbReference>
<comment type="caution">
    <text evidence="8">The sequence shown here is derived from an EMBL/GenBank/DDBJ whole genome shotgun (WGS) entry which is preliminary data.</text>
</comment>
<feature type="transmembrane region" description="Helical" evidence="6">
    <location>
        <begin position="103"/>
        <end position="131"/>
    </location>
</feature>
<evidence type="ECO:0000256" key="5">
    <source>
        <dbReference type="ARBA" id="ARBA00023136"/>
    </source>
</evidence>
<dbReference type="GO" id="GO:0005783">
    <property type="term" value="C:endoplasmic reticulum"/>
    <property type="evidence" value="ECO:0007669"/>
    <property type="project" value="TreeGrafter"/>
</dbReference>
<name>A0A8S9ZS07_9BILA</name>
<dbReference type="Pfam" id="PF04116">
    <property type="entry name" value="FA_hydroxylase"/>
    <property type="match status" value="1"/>
</dbReference>
<keyword evidence="5 6" id="KW-0472">Membrane</keyword>
<dbReference type="GO" id="GO:0008610">
    <property type="term" value="P:lipid biosynthetic process"/>
    <property type="evidence" value="ECO:0007669"/>
    <property type="project" value="InterPro"/>
</dbReference>
<dbReference type="Proteomes" id="UP000605970">
    <property type="component" value="Unassembled WGS sequence"/>
</dbReference>